<feature type="region of interest" description="Disordered" evidence="1">
    <location>
        <begin position="21"/>
        <end position="45"/>
    </location>
</feature>
<proteinExistence type="predicted"/>
<evidence type="ECO:0000313" key="3">
    <source>
        <dbReference type="Proteomes" id="UP001597353"/>
    </source>
</evidence>
<reference evidence="3" key="1">
    <citation type="journal article" date="2019" name="Int. J. Syst. Evol. Microbiol.">
        <title>The Global Catalogue of Microorganisms (GCM) 10K type strain sequencing project: providing services to taxonomists for standard genome sequencing and annotation.</title>
        <authorList>
            <consortium name="The Broad Institute Genomics Platform"/>
            <consortium name="The Broad Institute Genome Sequencing Center for Infectious Disease"/>
            <person name="Wu L."/>
            <person name="Ma J."/>
        </authorList>
    </citation>
    <scope>NUCLEOTIDE SEQUENCE [LARGE SCALE GENOMIC DNA]</scope>
    <source>
        <strain evidence="3">CGMCC 4.7242</strain>
    </source>
</reference>
<organism evidence="2 3">
    <name type="scientific">Halodurantibacterium flavum</name>
    <dbReference type="NCBI Taxonomy" id="1382802"/>
    <lineage>
        <taxon>Bacteria</taxon>
        <taxon>Pseudomonadati</taxon>
        <taxon>Pseudomonadota</taxon>
        <taxon>Alphaproteobacteria</taxon>
        <taxon>Rhodobacterales</taxon>
        <taxon>Paracoccaceae</taxon>
        <taxon>Halodurantibacterium</taxon>
    </lineage>
</organism>
<dbReference type="Proteomes" id="UP001597353">
    <property type="component" value="Unassembled WGS sequence"/>
</dbReference>
<evidence type="ECO:0000313" key="2">
    <source>
        <dbReference type="EMBL" id="MFD1913482.1"/>
    </source>
</evidence>
<evidence type="ECO:0000256" key="1">
    <source>
        <dbReference type="SAM" id="MobiDB-lite"/>
    </source>
</evidence>
<sequence length="45" mass="4944">MEGVAKVVASSSGSDIQVHHDALGSYLQEPAIDSNEARLKRHRRQ</sequence>
<comment type="caution">
    <text evidence="2">The sequence shown here is derived from an EMBL/GenBank/DDBJ whole genome shotgun (WGS) entry which is preliminary data.</text>
</comment>
<accession>A0ABW4S8X9</accession>
<protein>
    <submittedName>
        <fullName evidence="2">Uncharacterized protein</fullName>
    </submittedName>
</protein>
<name>A0ABW4S8X9_9RHOB</name>
<dbReference type="EMBL" id="JBHUGH010000011">
    <property type="protein sequence ID" value="MFD1913482.1"/>
    <property type="molecule type" value="Genomic_DNA"/>
</dbReference>
<keyword evidence="3" id="KW-1185">Reference proteome</keyword>
<dbReference type="RefSeq" id="WP_390263482.1">
    <property type="nucleotide sequence ID" value="NZ_JBHUGH010000011.1"/>
</dbReference>
<gene>
    <name evidence="2" type="ORF">ACFSGJ_14805</name>
</gene>